<dbReference type="PANTHER" id="PTHR12231">
    <property type="entry name" value="CTX-RELATED TYPE I TRANSMEMBRANE PROTEIN"/>
    <property type="match status" value="1"/>
</dbReference>
<reference evidence="8" key="1">
    <citation type="submission" date="2025-08" db="UniProtKB">
        <authorList>
            <consortium name="RefSeq"/>
        </authorList>
    </citation>
    <scope>IDENTIFICATION</scope>
</reference>
<keyword evidence="4" id="KW-0393">Immunoglobulin domain</keyword>
<evidence type="ECO:0000313" key="8">
    <source>
        <dbReference type="RefSeq" id="XP_012937103.1"/>
    </source>
</evidence>
<dbReference type="PANTHER" id="PTHR12231:SF253">
    <property type="entry name" value="DPR-INTERACTING PROTEIN ETA, ISOFORM B-RELATED"/>
    <property type="match status" value="1"/>
</dbReference>
<name>A0ABM0ZYF6_APLCA</name>
<dbReference type="GeneID" id="101847487"/>
<keyword evidence="7" id="KW-1185">Reference proteome</keyword>
<dbReference type="InterPro" id="IPR007110">
    <property type="entry name" value="Ig-like_dom"/>
</dbReference>
<protein>
    <submittedName>
        <fullName evidence="8">Zwei Ig domain protein zig-4</fullName>
    </submittedName>
</protein>
<evidence type="ECO:0000259" key="6">
    <source>
        <dbReference type="PROSITE" id="PS50835"/>
    </source>
</evidence>
<feature type="signal peptide" evidence="5">
    <location>
        <begin position="1"/>
        <end position="23"/>
    </location>
</feature>
<dbReference type="Pfam" id="PF13927">
    <property type="entry name" value="Ig_3"/>
    <property type="match status" value="1"/>
</dbReference>
<dbReference type="Gene3D" id="2.60.40.10">
    <property type="entry name" value="Immunoglobulins"/>
    <property type="match status" value="2"/>
</dbReference>
<dbReference type="InterPro" id="IPR003599">
    <property type="entry name" value="Ig_sub"/>
</dbReference>
<evidence type="ECO:0000256" key="2">
    <source>
        <dbReference type="ARBA" id="ARBA00022737"/>
    </source>
</evidence>
<dbReference type="PROSITE" id="PS50835">
    <property type="entry name" value="IG_LIKE"/>
    <property type="match status" value="2"/>
</dbReference>
<feature type="domain" description="Ig-like" evidence="6">
    <location>
        <begin position="184"/>
        <end position="273"/>
    </location>
</feature>
<evidence type="ECO:0000256" key="4">
    <source>
        <dbReference type="ARBA" id="ARBA00023319"/>
    </source>
</evidence>
<dbReference type="RefSeq" id="XP_012937103.1">
    <property type="nucleotide sequence ID" value="XM_013081649.2"/>
</dbReference>
<dbReference type="CDD" id="cd00096">
    <property type="entry name" value="Ig"/>
    <property type="match status" value="2"/>
</dbReference>
<dbReference type="SUPFAM" id="SSF48726">
    <property type="entry name" value="Immunoglobulin"/>
    <property type="match status" value="2"/>
</dbReference>
<dbReference type="SMART" id="SM00408">
    <property type="entry name" value="IGc2"/>
    <property type="match status" value="2"/>
</dbReference>
<keyword evidence="2" id="KW-0677">Repeat</keyword>
<dbReference type="InterPro" id="IPR013783">
    <property type="entry name" value="Ig-like_fold"/>
</dbReference>
<sequence length="285" mass="31893">MVHAGKLAVLTLCLIYLPNVALAFFKKYGLQKRFGEIPGSRRSGQRSKLFFKGEPFEPVTVGAKHGSLVLECHVGGSPSPTVHWLKDGVRIPQGSHHTSHDDSAAYEDHNSFGGKTYLRLGSTKSRLYLDCLTEEDQGQYTCVAESPKVRKTQSTLVTVEKGDAMTLTDLEGCVGKNSHRKGAPARLYMWSTTRLEYQGAKVQLFCRAEGVPEPRITWYDPSGKPITEDEDRYRLAKNGDLILRDISWFENMGRYTCEADNGYGTDSADTFLYPTLREDDMELPL</sequence>
<evidence type="ECO:0000256" key="5">
    <source>
        <dbReference type="SAM" id="SignalP"/>
    </source>
</evidence>
<gene>
    <name evidence="8" type="primary">LOC101847487</name>
</gene>
<dbReference type="InterPro" id="IPR051170">
    <property type="entry name" value="Neural/epithelial_adhesion"/>
</dbReference>
<organism evidence="7 8">
    <name type="scientific">Aplysia californica</name>
    <name type="common">California sea hare</name>
    <dbReference type="NCBI Taxonomy" id="6500"/>
    <lineage>
        <taxon>Eukaryota</taxon>
        <taxon>Metazoa</taxon>
        <taxon>Spiralia</taxon>
        <taxon>Lophotrochozoa</taxon>
        <taxon>Mollusca</taxon>
        <taxon>Gastropoda</taxon>
        <taxon>Heterobranchia</taxon>
        <taxon>Euthyneura</taxon>
        <taxon>Tectipleura</taxon>
        <taxon>Aplysiida</taxon>
        <taxon>Aplysioidea</taxon>
        <taxon>Aplysiidae</taxon>
        <taxon>Aplysia</taxon>
    </lineage>
</organism>
<dbReference type="Pfam" id="PF07679">
    <property type="entry name" value="I-set"/>
    <property type="match status" value="1"/>
</dbReference>
<keyword evidence="1 5" id="KW-0732">Signal</keyword>
<dbReference type="InterPro" id="IPR036179">
    <property type="entry name" value="Ig-like_dom_sf"/>
</dbReference>
<dbReference type="InterPro" id="IPR003598">
    <property type="entry name" value="Ig_sub2"/>
</dbReference>
<evidence type="ECO:0000256" key="1">
    <source>
        <dbReference type="ARBA" id="ARBA00022729"/>
    </source>
</evidence>
<accession>A0ABM0ZYF6</accession>
<proteinExistence type="predicted"/>
<dbReference type="SMART" id="SM00409">
    <property type="entry name" value="IG"/>
    <property type="match status" value="2"/>
</dbReference>
<dbReference type="InterPro" id="IPR013098">
    <property type="entry name" value="Ig_I-set"/>
</dbReference>
<keyword evidence="3" id="KW-1015">Disulfide bond</keyword>
<evidence type="ECO:0000256" key="3">
    <source>
        <dbReference type="ARBA" id="ARBA00023157"/>
    </source>
</evidence>
<feature type="chain" id="PRO_5046882792" evidence="5">
    <location>
        <begin position="24"/>
        <end position="285"/>
    </location>
</feature>
<feature type="domain" description="Ig-like" evidence="6">
    <location>
        <begin position="38"/>
        <end position="158"/>
    </location>
</feature>
<evidence type="ECO:0000313" key="7">
    <source>
        <dbReference type="Proteomes" id="UP000694888"/>
    </source>
</evidence>
<dbReference type="Proteomes" id="UP000694888">
    <property type="component" value="Unplaced"/>
</dbReference>